<accession>A0AAW2S986</accession>
<protein>
    <submittedName>
        <fullName evidence="4">Protein SMAX1-LIKE 6</fullName>
    </submittedName>
</protein>
<dbReference type="GO" id="GO:0016887">
    <property type="term" value="F:ATP hydrolysis activity"/>
    <property type="evidence" value="ECO:0007669"/>
    <property type="project" value="InterPro"/>
</dbReference>
<sequence length="304" mass="33692">MIVDYLAGELHKHPHSVVFLENVEKADILVRNSLSQAIKTGKFPDSYGRDININGNVFILASSVLKVSGDLLFGKLGSEFPEEKVLEAKNLQMQILVGSAVGIYSRNNSTNVSVTPSKTDPGHFPVNKRKWNNDEPSNTELSKRTCCLPSSIIDLNLPVEDMDDDSDIDIRDDNSDSSDNSEVWLEGLLEHLDENVVFKPYDFDSLTHKILKEIDAWLKKVVGDKILLEIDREVIVQILAAAWLTDQKDALEDWIEQVLCTSVKEAQEKCNVTSGCVLKLARCDGLATEAQAPGVCLPARISVD</sequence>
<proteinExistence type="predicted"/>
<dbReference type="AlphaFoldDB" id="A0AAW2S986"/>
<feature type="domain" description="ATPase AAA-type core" evidence="2">
    <location>
        <begin position="8"/>
        <end position="64"/>
    </location>
</feature>
<dbReference type="EMBL" id="JACGWM010000002">
    <property type="protein sequence ID" value="KAL0389095.1"/>
    <property type="molecule type" value="Genomic_DNA"/>
</dbReference>
<dbReference type="Gene3D" id="3.40.50.300">
    <property type="entry name" value="P-loop containing nucleotide triphosphate hydrolases"/>
    <property type="match status" value="1"/>
</dbReference>
<evidence type="ECO:0000256" key="1">
    <source>
        <dbReference type="SAM" id="MobiDB-lite"/>
    </source>
</evidence>
<feature type="region of interest" description="Disordered" evidence="1">
    <location>
        <begin position="112"/>
        <end position="139"/>
    </location>
</feature>
<dbReference type="GO" id="GO:0005524">
    <property type="term" value="F:ATP binding"/>
    <property type="evidence" value="ECO:0007669"/>
    <property type="project" value="InterPro"/>
</dbReference>
<dbReference type="Pfam" id="PF07724">
    <property type="entry name" value="AAA_2"/>
    <property type="match status" value="1"/>
</dbReference>
<comment type="caution">
    <text evidence="4">The sequence shown here is derived from an EMBL/GenBank/DDBJ whole genome shotgun (WGS) entry which is preliminary data.</text>
</comment>
<dbReference type="Pfam" id="PF26587">
    <property type="entry name" value="AAA_lid_SMAX1"/>
    <property type="match status" value="1"/>
</dbReference>
<dbReference type="InterPro" id="IPR003959">
    <property type="entry name" value="ATPase_AAA_core"/>
</dbReference>
<dbReference type="InterPro" id="IPR027417">
    <property type="entry name" value="P-loop_NTPase"/>
</dbReference>
<feature type="domain" description="SMAX1-like AAA+ ATPase lid" evidence="3">
    <location>
        <begin position="202"/>
        <end position="285"/>
    </location>
</feature>
<reference evidence="4" key="1">
    <citation type="submission" date="2020-06" db="EMBL/GenBank/DDBJ databases">
        <authorList>
            <person name="Li T."/>
            <person name="Hu X."/>
            <person name="Zhang T."/>
            <person name="Song X."/>
            <person name="Zhang H."/>
            <person name="Dai N."/>
            <person name="Sheng W."/>
            <person name="Hou X."/>
            <person name="Wei L."/>
        </authorList>
    </citation>
    <scope>NUCLEOTIDE SEQUENCE</scope>
    <source>
        <strain evidence="4">KEN8</strain>
        <tissue evidence="4">Leaf</tissue>
    </source>
</reference>
<dbReference type="InterPro" id="IPR051650">
    <property type="entry name" value="SL_signaling_regulator"/>
</dbReference>
<gene>
    <name evidence="4" type="ORF">Scaly_0266600</name>
</gene>
<evidence type="ECO:0000259" key="3">
    <source>
        <dbReference type="Pfam" id="PF26587"/>
    </source>
</evidence>
<evidence type="ECO:0000313" key="4">
    <source>
        <dbReference type="EMBL" id="KAL0389095.1"/>
    </source>
</evidence>
<reference evidence="4" key="2">
    <citation type="journal article" date="2024" name="Plant">
        <title>Genomic evolution and insights into agronomic trait innovations of Sesamum species.</title>
        <authorList>
            <person name="Miao H."/>
            <person name="Wang L."/>
            <person name="Qu L."/>
            <person name="Liu H."/>
            <person name="Sun Y."/>
            <person name="Le M."/>
            <person name="Wang Q."/>
            <person name="Wei S."/>
            <person name="Zheng Y."/>
            <person name="Lin W."/>
            <person name="Duan Y."/>
            <person name="Cao H."/>
            <person name="Xiong S."/>
            <person name="Wang X."/>
            <person name="Wei L."/>
            <person name="Li C."/>
            <person name="Ma Q."/>
            <person name="Ju M."/>
            <person name="Zhao R."/>
            <person name="Li G."/>
            <person name="Mu C."/>
            <person name="Tian Q."/>
            <person name="Mei H."/>
            <person name="Zhang T."/>
            <person name="Gao T."/>
            <person name="Zhang H."/>
        </authorList>
    </citation>
    <scope>NUCLEOTIDE SEQUENCE</scope>
    <source>
        <strain evidence="4">KEN8</strain>
    </source>
</reference>
<evidence type="ECO:0000259" key="2">
    <source>
        <dbReference type="Pfam" id="PF07724"/>
    </source>
</evidence>
<dbReference type="SUPFAM" id="SSF52540">
    <property type="entry name" value="P-loop containing nucleoside triphosphate hydrolases"/>
    <property type="match status" value="1"/>
</dbReference>
<dbReference type="PANTHER" id="PTHR43572:SF38">
    <property type="entry name" value="PROTEIN SMAX1-LIKE 6"/>
    <property type="match status" value="1"/>
</dbReference>
<name>A0AAW2S986_9LAMI</name>
<dbReference type="PANTHER" id="PTHR43572">
    <property type="entry name" value="CHAPERONE PROTEIN CLPD, CHLOROPLASTIC"/>
    <property type="match status" value="1"/>
</dbReference>
<organism evidence="4">
    <name type="scientific">Sesamum calycinum</name>
    <dbReference type="NCBI Taxonomy" id="2727403"/>
    <lineage>
        <taxon>Eukaryota</taxon>
        <taxon>Viridiplantae</taxon>
        <taxon>Streptophyta</taxon>
        <taxon>Embryophyta</taxon>
        <taxon>Tracheophyta</taxon>
        <taxon>Spermatophyta</taxon>
        <taxon>Magnoliopsida</taxon>
        <taxon>eudicotyledons</taxon>
        <taxon>Gunneridae</taxon>
        <taxon>Pentapetalae</taxon>
        <taxon>asterids</taxon>
        <taxon>lamiids</taxon>
        <taxon>Lamiales</taxon>
        <taxon>Pedaliaceae</taxon>
        <taxon>Sesamum</taxon>
    </lineage>
</organism>
<dbReference type="InterPro" id="IPR058954">
    <property type="entry name" value="AAA_lid_SMAX1"/>
</dbReference>